<reference evidence="2 3" key="1">
    <citation type="submission" date="2012-02" db="EMBL/GenBank/DDBJ databases">
        <title>The Genome Sequence of Bacteroides nordii CL02T12C05.</title>
        <authorList>
            <consortium name="The Broad Institute Genome Sequencing Platform"/>
            <person name="Earl A."/>
            <person name="Ward D."/>
            <person name="Feldgarden M."/>
            <person name="Gevers D."/>
            <person name="Zitomersky N.L."/>
            <person name="Coyne M.J."/>
            <person name="Comstock L.E."/>
            <person name="Young S.K."/>
            <person name="Zeng Q."/>
            <person name="Gargeya S."/>
            <person name="Fitzgerald M."/>
            <person name="Haas B."/>
            <person name="Abouelleil A."/>
            <person name="Alvarado L."/>
            <person name="Arachchi H.M."/>
            <person name="Berlin A."/>
            <person name="Chapman S.B."/>
            <person name="Gearin G."/>
            <person name="Goldberg J."/>
            <person name="Griggs A."/>
            <person name="Gujja S."/>
            <person name="Hansen M."/>
            <person name="Heiman D."/>
            <person name="Howarth C."/>
            <person name="Larimer J."/>
            <person name="Lui A."/>
            <person name="MacDonald P.J.P."/>
            <person name="McCowen C."/>
            <person name="Montmayeur A."/>
            <person name="Murphy C."/>
            <person name="Neiman D."/>
            <person name="Pearson M."/>
            <person name="Priest M."/>
            <person name="Roberts A."/>
            <person name="Saif S."/>
            <person name="Shea T."/>
            <person name="Sisk P."/>
            <person name="Stolte C."/>
            <person name="Sykes S."/>
            <person name="Wortman J."/>
            <person name="Nusbaum C."/>
            <person name="Birren B."/>
        </authorList>
    </citation>
    <scope>NUCLEOTIDE SEQUENCE [LARGE SCALE GENOMIC DNA]</scope>
    <source>
        <strain evidence="2 3">CL02T12C05</strain>
    </source>
</reference>
<evidence type="ECO:0000313" key="2">
    <source>
        <dbReference type="EMBL" id="EIY48017.1"/>
    </source>
</evidence>
<dbReference type="HOGENOM" id="CLU_1599436_0_0_10"/>
<evidence type="ECO:0000256" key="1">
    <source>
        <dbReference type="SAM" id="Coils"/>
    </source>
</evidence>
<dbReference type="Proteomes" id="UP000003089">
    <property type="component" value="Unassembled WGS sequence"/>
</dbReference>
<dbReference type="EMBL" id="AGXS01000020">
    <property type="protein sequence ID" value="EIY48017.1"/>
    <property type="molecule type" value="Genomic_DNA"/>
</dbReference>
<sequence>MKNTLFYLVAVFLCTACSTNEDKIKNTVENYLKENLDDFGRYESVSWEEPQEIDSIVKYDWRYNAQINNLNMCSKRITDLESNLKVYQDKRDTLSNNYKELISQKEDGINRYGEAQKSLSDFCKNYPYVKGWSIKHSYRAPNKSGVLELQKETFYITDDFSKIVNK</sequence>
<keyword evidence="1" id="KW-0175">Coiled coil</keyword>
<comment type="caution">
    <text evidence="2">The sequence shown here is derived from an EMBL/GenBank/DDBJ whole genome shotgun (WGS) entry which is preliminary data.</text>
</comment>
<accession>I8XD46</accession>
<keyword evidence="3" id="KW-1185">Reference proteome</keyword>
<organism evidence="2 3">
    <name type="scientific">Bacteroides nordii CL02T12C05</name>
    <dbReference type="NCBI Taxonomy" id="997884"/>
    <lineage>
        <taxon>Bacteria</taxon>
        <taxon>Pseudomonadati</taxon>
        <taxon>Bacteroidota</taxon>
        <taxon>Bacteroidia</taxon>
        <taxon>Bacteroidales</taxon>
        <taxon>Bacteroidaceae</taxon>
        <taxon>Bacteroides</taxon>
    </lineage>
</organism>
<protein>
    <submittedName>
        <fullName evidence="2">Uncharacterized protein</fullName>
    </submittedName>
</protein>
<gene>
    <name evidence="2" type="ORF">HMPREF1068_03096</name>
</gene>
<dbReference type="RefSeq" id="WP_007486273.1">
    <property type="nucleotide sequence ID" value="NZ_JH724315.1"/>
</dbReference>
<dbReference type="AlphaFoldDB" id="I8XD46"/>
<feature type="coiled-coil region" evidence="1">
    <location>
        <begin position="70"/>
        <end position="104"/>
    </location>
</feature>
<proteinExistence type="predicted"/>
<name>I8XD46_9BACE</name>
<evidence type="ECO:0000313" key="3">
    <source>
        <dbReference type="Proteomes" id="UP000003089"/>
    </source>
</evidence>